<keyword evidence="3" id="KW-1185">Reference proteome</keyword>
<dbReference type="Proteomes" id="UP001314261">
    <property type="component" value="Unassembled WGS sequence"/>
</dbReference>
<evidence type="ECO:0000313" key="3">
    <source>
        <dbReference type="Proteomes" id="UP001314261"/>
    </source>
</evidence>
<dbReference type="Gene3D" id="1.10.260.40">
    <property type="entry name" value="lambda repressor-like DNA-binding domains"/>
    <property type="match status" value="1"/>
</dbReference>
<dbReference type="EMBL" id="CAUZLR010000010">
    <property type="protein sequence ID" value="CAK1251570.1"/>
    <property type="molecule type" value="Genomic_DNA"/>
</dbReference>
<dbReference type="Pfam" id="PF01381">
    <property type="entry name" value="HTH_3"/>
    <property type="match status" value="1"/>
</dbReference>
<proteinExistence type="predicted"/>
<protein>
    <recommendedName>
        <fullName evidence="1">HTH cro/C1-type domain-containing protein</fullName>
    </recommendedName>
</protein>
<accession>A0ABM9MZT3</accession>
<sequence>MGIEEKIKALVTSGKSGYYISKESGVSQATVSRLISGEYDLGNISLGNAAKLEKLFDRLTEQSELEQ</sequence>
<dbReference type="RefSeq" id="WP_338345284.1">
    <property type="nucleotide sequence ID" value="NZ_CAUZLK010000008.1"/>
</dbReference>
<reference evidence="2 3" key="1">
    <citation type="submission" date="2023-10" db="EMBL/GenBank/DDBJ databases">
        <authorList>
            <person name="Botero Cardona J."/>
        </authorList>
    </citation>
    <scope>NUCLEOTIDE SEQUENCE [LARGE SCALE GENOMIC DNA]</scope>
    <source>
        <strain evidence="2 3">R-54839</strain>
    </source>
</reference>
<name>A0ABM9MZT3_9LACO</name>
<dbReference type="InterPro" id="IPR010982">
    <property type="entry name" value="Lambda_DNA-bd_dom_sf"/>
</dbReference>
<evidence type="ECO:0000313" key="2">
    <source>
        <dbReference type="EMBL" id="CAK1251570.1"/>
    </source>
</evidence>
<organism evidence="2 3">
    <name type="scientific">Fructobacillus fructosus</name>
    <dbReference type="NCBI Taxonomy" id="1631"/>
    <lineage>
        <taxon>Bacteria</taxon>
        <taxon>Bacillati</taxon>
        <taxon>Bacillota</taxon>
        <taxon>Bacilli</taxon>
        <taxon>Lactobacillales</taxon>
        <taxon>Lactobacillaceae</taxon>
        <taxon>Fructobacillus</taxon>
    </lineage>
</organism>
<feature type="domain" description="HTH cro/C1-type" evidence="1">
    <location>
        <begin position="14"/>
        <end position="57"/>
    </location>
</feature>
<comment type="caution">
    <text evidence="2">The sequence shown here is derived from an EMBL/GenBank/DDBJ whole genome shotgun (WGS) entry which is preliminary data.</text>
</comment>
<gene>
    <name evidence="2" type="ORF">R54839_PPFHFPJH_01396</name>
</gene>
<dbReference type="InterPro" id="IPR001387">
    <property type="entry name" value="Cro/C1-type_HTH"/>
</dbReference>
<evidence type="ECO:0000259" key="1">
    <source>
        <dbReference type="Pfam" id="PF01381"/>
    </source>
</evidence>